<dbReference type="CDD" id="cd22959">
    <property type="entry name" value="DD_C11orf49"/>
    <property type="match status" value="1"/>
</dbReference>
<dbReference type="InterPro" id="IPR038968">
    <property type="entry name" value="CSTPP1"/>
</dbReference>
<accession>A0A081ATY5</accession>
<dbReference type="PANTHER" id="PTHR34252:SF1">
    <property type="entry name" value="CENTRIOLAR SATELLITE-ASSOCIATED TUBULIN POLYGLUTAMYLASE COMPLEX REGULATOR 1"/>
    <property type="match status" value="1"/>
</dbReference>
<dbReference type="AlphaFoldDB" id="A0A081ATY5"/>
<evidence type="ECO:0000256" key="3">
    <source>
        <dbReference type="ARBA" id="ARBA00022553"/>
    </source>
</evidence>
<dbReference type="EMBL" id="ANJA01000719">
    <property type="protein sequence ID" value="ETO82346.1"/>
    <property type="molecule type" value="Genomic_DNA"/>
</dbReference>
<reference evidence="9 10" key="1">
    <citation type="submission" date="2013-11" db="EMBL/GenBank/DDBJ databases">
        <title>The Genome Sequence of Phytophthora parasitica P1976.</title>
        <authorList>
            <consortium name="The Broad Institute Genomics Platform"/>
            <person name="Russ C."/>
            <person name="Tyler B."/>
            <person name="Panabieres F."/>
            <person name="Shan W."/>
            <person name="Tripathy S."/>
            <person name="Grunwald N."/>
            <person name="Machado M."/>
            <person name="Johnson C.S."/>
            <person name="Walker B."/>
            <person name="Young S."/>
            <person name="Zeng Q."/>
            <person name="Gargeya S."/>
            <person name="Fitzgerald M."/>
            <person name="Haas B."/>
            <person name="Abouelleil A."/>
            <person name="Allen A.W."/>
            <person name="Alvarado L."/>
            <person name="Arachchi H.M."/>
            <person name="Berlin A.M."/>
            <person name="Chapman S.B."/>
            <person name="Gainer-Dewar J."/>
            <person name="Goldberg J."/>
            <person name="Griggs A."/>
            <person name="Gujja S."/>
            <person name="Hansen M."/>
            <person name="Howarth C."/>
            <person name="Imamovic A."/>
            <person name="Ireland A."/>
            <person name="Larimer J."/>
            <person name="McCowan C."/>
            <person name="Murphy C."/>
            <person name="Pearson M."/>
            <person name="Poon T.W."/>
            <person name="Priest M."/>
            <person name="Roberts A."/>
            <person name="Saif S."/>
            <person name="Shea T."/>
            <person name="Sisk P."/>
            <person name="Sykes S."/>
            <person name="Wortman J."/>
            <person name="Nusbaum C."/>
            <person name="Birren B."/>
        </authorList>
    </citation>
    <scope>NUCLEOTIDE SEQUENCE [LARGE SCALE GENOMIC DNA]</scope>
    <source>
        <strain evidence="9 10">P1976</strain>
    </source>
</reference>
<proteinExistence type="inferred from homology"/>
<name>A0A081ATY5_PHYNI</name>
<evidence type="ECO:0000256" key="8">
    <source>
        <dbReference type="ARBA" id="ARBA00045673"/>
    </source>
</evidence>
<dbReference type="Proteomes" id="UP000028582">
    <property type="component" value="Unassembled WGS sequence"/>
</dbReference>
<sequence>MSAPTSRLQAERLIASAYRIPLFENDGAGDNAAPTVSSGSKLRTLTRLPSRNSTSSSEFYLQQSGVQFYVDDLVRQLQDKRPDQPAQFIASYFSAVAKGFNVKSRPYEYINGCLQNRVAFLAQLQRSYAKIDHEIVLSVGDFTEMLRCQCRDLPTQLILQATCHLVEDQDGQRRASLQTFLAAFSACFFFNGKSDCTLLLDTCTLMLCATMTEFLNKTHDIYNENSAAKDSNSIRSESVAHTVIADRVIARLRVVVQQNTYAPMSFVQYSSNASATSRFIIPPMIEVEKIVVKSSGFKEFCLLFYESPALAGYILNLQVAFQKLTALAK</sequence>
<organism evidence="9 10">
    <name type="scientific">Phytophthora nicotianae P1976</name>
    <dbReference type="NCBI Taxonomy" id="1317066"/>
    <lineage>
        <taxon>Eukaryota</taxon>
        <taxon>Sar</taxon>
        <taxon>Stramenopiles</taxon>
        <taxon>Oomycota</taxon>
        <taxon>Peronosporomycetes</taxon>
        <taxon>Peronosporales</taxon>
        <taxon>Peronosporaceae</taxon>
        <taxon>Phytophthora</taxon>
    </lineage>
</organism>
<evidence type="ECO:0000256" key="7">
    <source>
        <dbReference type="ARBA" id="ARBA00033769"/>
    </source>
</evidence>
<dbReference type="SUPFAM" id="SSF47391">
    <property type="entry name" value="Dimerization-anchoring domain of cAMP-dependent PK regulatory subunit"/>
    <property type="match status" value="1"/>
</dbReference>
<dbReference type="PANTHER" id="PTHR34252">
    <property type="entry name" value="UPF0705 PROTEIN C11ORF49"/>
    <property type="match status" value="1"/>
</dbReference>
<keyword evidence="4" id="KW-0493">Microtubule</keyword>
<evidence type="ECO:0000313" key="10">
    <source>
        <dbReference type="Proteomes" id="UP000028582"/>
    </source>
</evidence>
<gene>
    <name evidence="9" type="ORF">F444_03501</name>
</gene>
<evidence type="ECO:0000256" key="4">
    <source>
        <dbReference type="ARBA" id="ARBA00022701"/>
    </source>
</evidence>
<evidence type="ECO:0000256" key="5">
    <source>
        <dbReference type="ARBA" id="ARBA00023212"/>
    </source>
</evidence>
<evidence type="ECO:0000256" key="1">
    <source>
        <dbReference type="ARBA" id="ARBA00004607"/>
    </source>
</evidence>
<dbReference type="GO" id="GO:0034451">
    <property type="term" value="C:centriolar satellite"/>
    <property type="evidence" value="ECO:0007669"/>
    <property type="project" value="UniProtKB-SubCell"/>
</dbReference>
<comment type="subcellular location">
    <subcellularLocation>
        <location evidence="1">Cytoplasm</location>
        <location evidence="1">Cytoskeleton</location>
        <location evidence="1">Microtubule organizing center</location>
        <location evidence="1">Centrosome</location>
        <location evidence="1">Centriolar satellite</location>
    </subcellularLocation>
</comment>
<keyword evidence="2" id="KW-0963">Cytoplasm</keyword>
<evidence type="ECO:0000256" key="2">
    <source>
        <dbReference type="ARBA" id="ARBA00022490"/>
    </source>
</evidence>
<dbReference type="OrthoDB" id="197906at2759"/>
<keyword evidence="5" id="KW-0206">Cytoskeleton</keyword>
<keyword evidence="3" id="KW-0597">Phosphoprotein</keyword>
<comment type="caution">
    <text evidence="9">The sequence shown here is derived from an EMBL/GenBank/DDBJ whole genome shotgun (WGS) entry which is preliminary data.</text>
</comment>
<comment type="similarity">
    <text evidence="6">Belongs to the CSTPP1 family.</text>
</comment>
<evidence type="ECO:0000313" key="9">
    <source>
        <dbReference type="EMBL" id="ETO82346.1"/>
    </source>
</evidence>
<evidence type="ECO:0000256" key="6">
    <source>
        <dbReference type="ARBA" id="ARBA00033750"/>
    </source>
</evidence>
<comment type="function">
    <text evidence="8">Regulator of the tubulin polyglutamylase complex (TPGC) that controls cytoskeletal organization, nuclear shape, and cilium disassembly by balancing microtubule and actin assembly. Regulates the assembly and stability of the TPGC and thereby modulates polyglutamylation of the microtubule, which antagonizes MAP4 binding.</text>
</comment>
<dbReference type="Gene3D" id="1.20.890.10">
    <property type="entry name" value="cAMP-dependent protein kinase regulatory subunit, dimerization-anchoring domain"/>
    <property type="match status" value="1"/>
</dbReference>
<protein>
    <recommendedName>
        <fullName evidence="7">Centriolar satellite-associated tubulin polyglutamylase complex regulator 1</fullName>
    </recommendedName>
</protein>
<dbReference type="GO" id="GO:0005874">
    <property type="term" value="C:microtubule"/>
    <property type="evidence" value="ECO:0007669"/>
    <property type="project" value="UniProtKB-KW"/>
</dbReference>